<evidence type="ECO:0000313" key="1">
    <source>
        <dbReference type="EMBL" id="PSN69185.1"/>
    </source>
</evidence>
<accession>A0A2T2NUS6</accession>
<proteinExistence type="predicted"/>
<dbReference type="AlphaFoldDB" id="A0A2T2NUS6"/>
<protein>
    <submittedName>
        <fullName evidence="1">Uncharacterized protein</fullName>
    </submittedName>
</protein>
<sequence length="166" mass="17646">MLAHKLQSPVTRKRRPIFAQSFAVMGVLLDILDSIRCGGKKMGRRTPLMGLIEVWAQQGKLGVPRYDLDHCFAASTVNIPGASCHGVAACDSRRPSTSETYGRASGWGALPAGRTAASGAPPRALATPFEALDFFFPSYPESWAWWAAASALSKAMSAGSCFDGAP</sequence>
<evidence type="ECO:0000313" key="2">
    <source>
        <dbReference type="Proteomes" id="UP000240883"/>
    </source>
</evidence>
<dbReference type="Proteomes" id="UP000240883">
    <property type="component" value="Unassembled WGS sequence"/>
</dbReference>
<dbReference type="EMBL" id="KZ678133">
    <property type="protein sequence ID" value="PSN69185.1"/>
    <property type="molecule type" value="Genomic_DNA"/>
</dbReference>
<name>A0A2T2NUS6_CORCC</name>
<organism evidence="1 2">
    <name type="scientific">Corynespora cassiicola Philippines</name>
    <dbReference type="NCBI Taxonomy" id="1448308"/>
    <lineage>
        <taxon>Eukaryota</taxon>
        <taxon>Fungi</taxon>
        <taxon>Dikarya</taxon>
        <taxon>Ascomycota</taxon>
        <taxon>Pezizomycotina</taxon>
        <taxon>Dothideomycetes</taxon>
        <taxon>Pleosporomycetidae</taxon>
        <taxon>Pleosporales</taxon>
        <taxon>Corynesporascaceae</taxon>
        <taxon>Corynespora</taxon>
    </lineage>
</organism>
<keyword evidence="2" id="KW-1185">Reference proteome</keyword>
<gene>
    <name evidence="1" type="ORF">BS50DRAFT_586529</name>
</gene>
<reference evidence="1 2" key="1">
    <citation type="journal article" date="2018" name="Front. Microbiol.">
        <title>Genome-Wide Analysis of Corynespora cassiicola Leaf Fall Disease Putative Effectors.</title>
        <authorList>
            <person name="Lopez D."/>
            <person name="Ribeiro S."/>
            <person name="Label P."/>
            <person name="Fumanal B."/>
            <person name="Venisse J.S."/>
            <person name="Kohler A."/>
            <person name="de Oliveira R.R."/>
            <person name="Labutti K."/>
            <person name="Lipzen A."/>
            <person name="Lail K."/>
            <person name="Bauer D."/>
            <person name="Ohm R.A."/>
            <person name="Barry K.W."/>
            <person name="Spatafora J."/>
            <person name="Grigoriev I.V."/>
            <person name="Martin F.M."/>
            <person name="Pujade-Renaud V."/>
        </authorList>
    </citation>
    <scope>NUCLEOTIDE SEQUENCE [LARGE SCALE GENOMIC DNA]</scope>
    <source>
        <strain evidence="1 2">Philippines</strain>
    </source>
</reference>